<proteinExistence type="predicted"/>
<dbReference type="Proteomes" id="UP000177090">
    <property type="component" value="Unassembled WGS sequence"/>
</dbReference>
<reference evidence="1 2" key="1">
    <citation type="journal article" date="2016" name="Nat. Commun.">
        <title>Thousands of microbial genomes shed light on interconnected biogeochemical processes in an aquifer system.</title>
        <authorList>
            <person name="Anantharaman K."/>
            <person name="Brown C.T."/>
            <person name="Hug L.A."/>
            <person name="Sharon I."/>
            <person name="Castelle C.J."/>
            <person name="Probst A.J."/>
            <person name="Thomas B.C."/>
            <person name="Singh A."/>
            <person name="Wilkins M.J."/>
            <person name="Karaoz U."/>
            <person name="Brodie E.L."/>
            <person name="Williams K.H."/>
            <person name="Hubbard S.S."/>
            <person name="Banfield J.F."/>
        </authorList>
    </citation>
    <scope>NUCLEOTIDE SEQUENCE [LARGE SCALE GENOMIC DNA]</scope>
</reference>
<dbReference type="EMBL" id="MHTL01000010">
    <property type="protein sequence ID" value="OHA60714.1"/>
    <property type="molecule type" value="Genomic_DNA"/>
</dbReference>
<accession>A0A1G2QJ85</accession>
<name>A0A1G2QJ85_9BACT</name>
<sequence>MSDTAQNIWAKMLCKEDSVMSNDGNSLSVGCARGEFIPRGKNWIPKEMGPGSCRNEGNVLFLVAMDPLPRAQQRTLREKKEDSR</sequence>
<evidence type="ECO:0000313" key="2">
    <source>
        <dbReference type="Proteomes" id="UP000177090"/>
    </source>
</evidence>
<comment type="caution">
    <text evidence="1">The sequence shown here is derived from an EMBL/GenBank/DDBJ whole genome shotgun (WGS) entry which is preliminary data.</text>
</comment>
<evidence type="ECO:0000313" key="1">
    <source>
        <dbReference type="EMBL" id="OHA60714.1"/>
    </source>
</evidence>
<dbReference type="AlphaFoldDB" id="A0A1G2QJ85"/>
<protein>
    <submittedName>
        <fullName evidence="1">Uncharacterized protein</fullName>
    </submittedName>
</protein>
<gene>
    <name evidence="1" type="ORF">A2569_00330</name>
</gene>
<organism evidence="1 2">
    <name type="scientific">Candidatus Vogelbacteria bacterium RIFOXYD1_FULL_51_18</name>
    <dbReference type="NCBI Taxonomy" id="1802440"/>
    <lineage>
        <taxon>Bacteria</taxon>
        <taxon>Candidatus Vogeliibacteriota</taxon>
    </lineage>
</organism>